<dbReference type="Proteomes" id="UP000001075">
    <property type="component" value="Unassembled WGS sequence"/>
</dbReference>
<evidence type="ECO:0000313" key="2">
    <source>
        <dbReference type="Proteomes" id="UP000001075"/>
    </source>
</evidence>
<dbReference type="EMBL" id="JH000190">
    <property type="protein sequence ID" value="EGW06029.1"/>
    <property type="molecule type" value="Genomic_DNA"/>
</dbReference>
<protein>
    <submittedName>
        <fullName evidence="1">Uncharacterized protein</fullName>
    </submittedName>
</protein>
<evidence type="ECO:0000313" key="1">
    <source>
        <dbReference type="EMBL" id="EGW06029.1"/>
    </source>
</evidence>
<name>G3H795_CRIGR</name>
<organism evidence="1 2">
    <name type="scientific">Cricetulus griseus</name>
    <name type="common">Chinese hamster</name>
    <name type="synonym">Cricetulus barabensis griseus</name>
    <dbReference type="NCBI Taxonomy" id="10029"/>
    <lineage>
        <taxon>Eukaryota</taxon>
        <taxon>Metazoa</taxon>
        <taxon>Chordata</taxon>
        <taxon>Craniata</taxon>
        <taxon>Vertebrata</taxon>
        <taxon>Euteleostomi</taxon>
        <taxon>Mammalia</taxon>
        <taxon>Eutheria</taxon>
        <taxon>Euarchontoglires</taxon>
        <taxon>Glires</taxon>
        <taxon>Rodentia</taxon>
        <taxon>Myomorpha</taxon>
        <taxon>Muroidea</taxon>
        <taxon>Cricetidae</taxon>
        <taxon>Cricetinae</taxon>
        <taxon>Cricetulus</taxon>
    </lineage>
</organism>
<reference evidence="2" key="1">
    <citation type="journal article" date="2011" name="Nat. Biotechnol.">
        <title>The genomic sequence of the Chinese hamster ovary (CHO)-K1 cell line.</title>
        <authorList>
            <person name="Xu X."/>
            <person name="Nagarajan H."/>
            <person name="Lewis N.E."/>
            <person name="Pan S."/>
            <person name="Cai Z."/>
            <person name="Liu X."/>
            <person name="Chen W."/>
            <person name="Xie M."/>
            <person name="Wang W."/>
            <person name="Hammond S."/>
            <person name="Andersen M.R."/>
            <person name="Neff N."/>
            <person name="Passarelli B."/>
            <person name="Koh W."/>
            <person name="Fan H.C."/>
            <person name="Wang J."/>
            <person name="Gui Y."/>
            <person name="Lee K.H."/>
            <person name="Betenbaugh M.J."/>
            <person name="Quake S.R."/>
            <person name="Famili I."/>
            <person name="Palsson B.O."/>
            <person name="Wang J."/>
        </authorList>
    </citation>
    <scope>NUCLEOTIDE SEQUENCE [LARGE SCALE GENOMIC DNA]</scope>
    <source>
        <strain evidence="2">CHO K1 cell line</strain>
    </source>
</reference>
<proteinExistence type="predicted"/>
<dbReference type="AlphaFoldDB" id="G3H795"/>
<gene>
    <name evidence="1" type="ORF">I79_006224</name>
</gene>
<dbReference type="InParanoid" id="G3H795"/>
<accession>G3H795</accession>
<sequence length="150" mass="17271">MWHELSSYSPTSLREGLPGAQQQRWDCRLARRLSVSLLERNIMAGSGMRLAPQMQAMIFLVQQHWHRRKDLTPKATWSRMRSSLEAEACVASCKPPHRCMFQVCADDNWLACSRMPRMRTLPRHCSLFLSVPEQSRALVSTRNQTSAKNS</sequence>